<comment type="caution">
    <text evidence="5">The sequence shown here is derived from an EMBL/GenBank/DDBJ whole genome shotgun (WGS) entry which is preliminary data.</text>
</comment>
<protein>
    <submittedName>
        <fullName evidence="5">ABC transporter substrate-binding protein</fullName>
    </submittedName>
</protein>
<evidence type="ECO:0000256" key="3">
    <source>
        <dbReference type="ARBA" id="ARBA00022729"/>
    </source>
</evidence>
<keyword evidence="3 4" id="KW-0732">Signal</keyword>
<dbReference type="PANTHER" id="PTHR30061:SF50">
    <property type="entry name" value="MALTOSE_MALTODEXTRIN-BINDING PERIPLASMIC PROTEIN"/>
    <property type="match status" value="1"/>
</dbReference>
<comment type="similarity">
    <text evidence="1">Belongs to the bacterial solute-binding protein 1 family.</text>
</comment>
<evidence type="ECO:0000256" key="4">
    <source>
        <dbReference type="SAM" id="SignalP"/>
    </source>
</evidence>
<dbReference type="Proteomes" id="UP001623661">
    <property type="component" value="Unassembled WGS sequence"/>
</dbReference>
<dbReference type="InterPro" id="IPR006059">
    <property type="entry name" value="SBP"/>
</dbReference>
<dbReference type="PROSITE" id="PS51257">
    <property type="entry name" value="PROKAR_LIPOPROTEIN"/>
    <property type="match status" value="1"/>
</dbReference>
<sequence>MKTKKVLTLVMTTVLTLSLLSGCGNNSAQTGTTGKSNEKTTIRFATWDSDDTLSLQQKIVDKFNSENKDVNVVLESYGNDYDTKIAAGIGANDAPDVMYMWNYPQYGDALEPLDSYIKKEGQAYKDNFYEALWNYNSSKGKVLGMPVGYTTHVVYYNKDLFDKAGVSYPTDGWTWQDLKDAAKKLTNKNEKVYGFAFSGKPDPYDFEMYLWNNGTQYVGKDGKLEGNLNSDKAVETLSMFQSMEKDGIAIASEGSGSDEMKSGKAAMFINGSWSLDTLKSAKINFGVATLPVFEKGKKSISIISSSGVSISKTSKNKEAAWKFVKYWTSEEANKARIGYEIPVLKSVAKSENLINDKTYSVFYTMLNQSEGYTPSSFKMDKWSQVSDKLSLVFEQVFNTSSLKNPKTALDEAVK</sequence>
<gene>
    <name evidence="5" type="ORF">ACJDUH_08560</name>
</gene>
<dbReference type="Gene3D" id="3.40.190.10">
    <property type="entry name" value="Periplasmic binding protein-like II"/>
    <property type="match status" value="1"/>
</dbReference>
<accession>A0ABW8TRI1</accession>
<dbReference type="EMBL" id="JBJHZY010000001">
    <property type="protein sequence ID" value="MFL0268152.1"/>
    <property type="molecule type" value="Genomic_DNA"/>
</dbReference>
<keyword evidence="2" id="KW-0813">Transport</keyword>
<dbReference type="Pfam" id="PF01547">
    <property type="entry name" value="SBP_bac_1"/>
    <property type="match status" value="1"/>
</dbReference>
<organism evidence="5 6">
    <name type="scientific">Candidatus Clostridium radicumherbarum</name>
    <dbReference type="NCBI Taxonomy" id="3381662"/>
    <lineage>
        <taxon>Bacteria</taxon>
        <taxon>Bacillati</taxon>
        <taxon>Bacillota</taxon>
        <taxon>Clostridia</taxon>
        <taxon>Eubacteriales</taxon>
        <taxon>Clostridiaceae</taxon>
        <taxon>Clostridium</taxon>
    </lineage>
</organism>
<reference evidence="5 6" key="1">
    <citation type="submission" date="2024-11" db="EMBL/GenBank/DDBJ databases">
        <authorList>
            <person name="Heng Y.C."/>
            <person name="Lim A.C.H."/>
            <person name="Lee J.K.Y."/>
            <person name="Kittelmann S."/>
        </authorList>
    </citation>
    <scope>NUCLEOTIDE SEQUENCE [LARGE SCALE GENOMIC DNA]</scope>
    <source>
        <strain evidence="5 6">WILCCON 0202</strain>
    </source>
</reference>
<evidence type="ECO:0000313" key="6">
    <source>
        <dbReference type="Proteomes" id="UP001623661"/>
    </source>
</evidence>
<proteinExistence type="inferred from homology"/>
<feature type="signal peptide" evidence="4">
    <location>
        <begin position="1"/>
        <end position="28"/>
    </location>
</feature>
<evidence type="ECO:0000313" key="5">
    <source>
        <dbReference type="EMBL" id="MFL0268152.1"/>
    </source>
</evidence>
<dbReference type="PANTHER" id="PTHR30061">
    <property type="entry name" value="MALTOSE-BINDING PERIPLASMIC PROTEIN"/>
    <property type="match status" value="1"/>
</dbReference>
<dbReference type="SUPFAM" id="SSF53850">
    <property type="entry name" value="Periplasmic binding protein-like II"/>
    <property type="match status" value="1"/>
</dbReference>
<dbReference type="RefSeq" id="WP_406764732.1">
    <property type="nucleotide sequence ID" value="NZ_JBJHZY010000001.1"/>
</dbReference>
<dbReference type="CDD" id="cd13585">
    <property type="entry name" value="PBP2_TMBP_like"/>
    <property type="match status" value="1"/>
</dbReference>
<evidence type="ECO:0000256" key="1">
    <source>
        <dbReference type="ARBA" id="ARBA00008520"/>
    </source>
</evidence>
<evidence type="ECO:0000256" key="2">
    <source>
        <dbReference type="ARBA" id="ARBA00022448"/>
    </source>
</evidence>
<keyword evidence="6" id="KW-1185">Reference proteome</keyword>
<name>A0ABW8TRI1_9CLOT</name>
<feature type="chain" id="PRO_5045970659" evidence="4">
    <location>
        <begin position="29"/>
        <end position="414"/>
    </location>
</feature>